<comment type="caution">
    <text evidence="1">The sequence shown here is derived from an EMBL/GenBank/DDBJ whole genome shotgun (WGS) entry which is preliminary data.</text>
</comment>
<dbReference type="Proteomes" id="UP000824120">
    <property type="component" value="Chromosome 10"/>
</dbReference>
<dbReference type="EMBL" id="JACXVP010000010">
    <property type="protein sequence ID" value="KAG5580288.1"/>
    <property type="molecule type" value="Genomic_DNA"/>
</dbReference>
<dbReference type="AlphaFoldDB" id="A0A9J5WZE2"/>
<feature type="non-terminal residue" evidence="1">
    <location>
        <position position="63"/>
    </location>
</feature>
<organism evidence="1 2">
    <name type="scientific">Solanum commersonii</name>
    <name type="common">Commerson's wild potato</name>
    <name type="synonym">Commerson's nightshade</name>
    <dbReference type="NCBI Taxonomy" id="4109"/>
    <lineage>
        <taxon>Eukaryota</taxon>
        <taxon>Viridiplantae</taxon>
        <taxon>Streptophyta</taxon>
        <taxon>Embryophyta</taxon>
        <taxon>Tracheophyta</taxon>
        <taxon>Spermatophyta</taxon>
        <taxon>Magnoliopsida</taxon>
        <taxon>eudicotyledons</taxon>
        <taxon>Gunneridae</taxon>
        <taxon>Pentapetalae</taxon>
        <taxon>asterids</taxon>
        <taxon>lamiids</taxon>
        <taxon>Solanales</taxon>
        <taxon>Solanaceae</taxon>
        <taxon>Solanoideae</taxon>
        <taxon>Solaneae</taxon>
        <taxon>Solanum</taxon>
    </lineage>
</organism>
<proteinExistence type="predicted"/>
<name>A0A9J5WZE2_SOLCO</name>
<gene>
    <name evidence="1" type="ORF">H5410_050915</name>
</gene>
<evidence type="ECO:0000313" key="2">
    <source>
        <dbReference type="Proteomes" id="UP000824120"/>
    </source>
</evidence>
<reference evidence="1 2" key="1">
    <citation type="submission" date="2020-09" db="EMBL/GenBank/DDBJ databases">
        <title>De no assembly of potato wild relative species, Solanum commersonii.</title>
        <authorList>
            <person name="Cho K."/>
        </authorList>
    </citation>
    <scope>NUCLEOTIDE SEQUENCE [LARGE SCALE GENOMIC DNA]</scope>
    <source>
        <strain evidence="1">LZ3.2</strain>
        <tissue evidence="1">Leaf</tissue>
    </source>
</reference>
<evidence type="ECO:0000313" key="1">
    <source>
        <dbReference type="EMBL" id="KAG5580288.1"/>
    </source>
</evidence>
<keyword evidence="2" id="KW-1185">Reference proteome</keyword>
<protein>
    <submittedName>
        <fullName evidence="1">Uncharacterized protein</fullName>
    </submittedName>
</protein>
<accession>A0A9J5WZE2</accession>
<sequence length="63" mass="7415">MHTRRLNLLMQRSIVESKIQVVTHYYYRISSSQYLLQMQVQAQQSSLKIKKVFSRLVTGLSAK</sequence>